<name>A0A7W1XS47_9BACL</name>
<accession>A0A7W1XS47</accession>
<protein>
    <submittedName>
        <fullName evidence="1">Uncharacterized protein</fullName>
    </submittedName>
</protein>
<evidence type="ECO:0000313" key="1">
    <source>
        <dbReference type="EMBL" id="MBA4602050.1"/>
    </source>
</evidence>
<gene>
    <name evidence="1" type="ORF">H2C83_06910</name>
</gene>
<reference evidence="1 2" key="1">
    <citation type="submission" date="2020-07" db="EMBL/GenBank/DDBJ databases">
        <title>Thermoactinomyces phylogeny.</title>
        <authorList>
            <person name="Dunlap C."/>
        </authorList>
    </citation>
    <scope>NUCLEOTIDE SEQUENCE [LARGE SCALE GENOMIC DNA]</scope>
    <source>
        <strain evidence="1 2">AMNI-1</strain>
    </source>
</reference>
<evidence type="ECO:0000313" key="2">
    <source>
        <dbReference type="Proteomes" id="UP000538292"/>
    </source>
</evidence>
<proteinExistence type="predicted"/>
<dbReference type="AlphaFoldDB" id="A0A7W1XS47"/>
<dbReference type="EMBL" id="JACEOL010000023">
    <property type="protein sequence ID" value="MBA4602050.1"/>
    <property type="molecule type" value="Genomic_DNA"/>
</dbReference>
<sequence>MRREDGTRPVLEFIANIAMVAKQGNPDFTRMAIEVTNGIKAIEKTGIPPWTLINEQPFYIETSTGKSVKFELLKRLEYNFPLIEFRVNIGSYPAGYAFRMVLFTHYYQGREYVFVTNAMIKRQTSSPGFEEIVKEAANIYKDFLRCPTKYIQMGDWYERSKQS</sequence>
<dbReference type="Proteomes" id="UP000538292">
    <property type="component" value="Unassembled WGS sequence"/>
</dbReference>
<organism evidence="1 2">
    <name type="scientific">Thermoactinomyces mirandus</name>
    <dbReference type="NCBI Taxonomy" id="2756294"/>
    <lineage>
        <taxon>Bacteria</taxon>
        <taxon>Bacillati</taxon>
        <taxon>Bacillota</taxon>
        <taxon>Bacilli</taxon>
        <taxon>Bacillales</taxon>
        <taxon>Thermoactinomycetaceae</taxon>
        <taxon>Thermoactinomyces</taxon>
    </lineage>
</organism>
<comment type="caution">
    <text evidence="1">The sequence shown here is derived from an EMBL/GenBank/DDBJ whole genome shotgun (WGS) entry which is preliminary data.</text>
</comment>
<keyword evidence="2" id="KW-1185">Reference proteome</keyword>